<reference evidence="9 10" key="1">
    <citation type="journal article" date="2019" name="Int. J. Syst. Evol. Microbiol.">
        <title>The Global Catalogue of Microorganisms (GCM) 10K type strain sequencing project: providing services to taxonomists for standard genome sequencing and annotation.</title>
        <authorList>
            <consortium name="The Broad Institute Genomics Platform"/>
            <consortium name="The Broad Institute Genome Sequencing Center for Infectious Disease"/>
            <person name="Wu L."/>
            <person name="Ma J."/>
        </authorList>
    </citation>
    <scope>NUCLEOTIDE SEQUENCE [LARGE SCALE GENOMIC DNA]</scope>
    <source>
        <strain evidence="9 10">JCM 15591</strain>
    </source>
</reference>
<proteinExistence type="predicted"/>
<feature type="transmembrane region" description="Helical" evidence="8">
    <location>
        <begin position="296"/>
        <end position="324"/>
    </location>
</feature>
<sequence length="443" mass="47430">MAERAKAHPARFVLYIFTLVNLAFTTLLLLPRATETGQRARFVDALFTAVSSVCVTGLTVHDTGSYWSGFGHVVILSAIAVGGLGIITLASILGIVVSRRMGLGYRVLAARETKTERLGELAELLKVVVGTTLLIEGLVFVVLVPRFLTEGEGVGPALWHSLFYAISAYNNAGIVVHPGGLPTHPGDWWLQVPLIVGVFLGSVGFPVLQVLRHRWRRPRTWGLHAQLTLATTGILIAGSIVLFLALEWRNPATMGPHSVSDKALDALFMAIMPRSAGFNTVPVGDLNHTTMLSLDALMFVGGGPVSTAGGIKVTTLAVLFLAVVAEARGDRDVEVFSRRVPASSLRLAVAVTMLGATIVLIGSMIVTELTHESLDRVLFEVLSAFATCGLSTGLSAELPDAGKYVLTLLMFIGRTGTMTVGAALALRERRHLYRLPEERPIIG</sequence>
<comment type="caution">
    <text evidence="9">The sequence shown here is derived from an EMBL/GenBank/DDBJ whole genome shotgun (WGS) entry which is preliminary data.</text>
</comment>
<keyword evidence="7 8" id="KW-0472">Membrane</keyword>
<feature type="transmembrane region" description="Helical" evidence="8">
    <location>
        <begin position="223"/>
        <end position="246"/>
    </location>
</feature>
<evidence type="ECO:0000313" key="9">
    <source>
        <dbReference type="EMBL" id="GAA1759424.1"/>
    </source>
</evidence>
<keyword evidence="6" id="KW-0406">Ion transport</keyword>
<dbReference type="EMBL" id="BAAAPN010000045">
    <property type="protein sequence ID" value="GAA1759424.1"/>
    <property type="molecule type" value="Genomic_DNA"/>
</dbReference>
<evidence type="ECO:0000313" key="10">
    <source>
        <dbReference type="Proteomes" id="UP001501475"/>
    </source>
</evidence>
<comment type="subcellular location">
    <subcellularLocation>
        <location evidence="1">Cell membrane</location>
        <topology evidence="1">Multi-pass membrane protein</topology>
    </subcellularLocation>
</comment>
<keyword evidence="3" id="KW-1003">Cell membrane</keyword>
<gene>
    <name evidence="9" type="ORF">GCM10009810_18620</name>
</gene>
<keyword evidence="5 8" id="KW-1133">Transmembrane helix</keyword>
<evidence type="ECO:0000256" key="3">
    <source>
        <dbReference type="ARBA" id="ARBA00022475"/>
    </source>
</evidence>
<feature type="transmembrane region" description="Helical" evidence="8">
    <location>
        <begin position="345"/>
        <end position="366"/>
    </location>
</feature>
<evidence type="ECO:0000256" key="7">
    <source>
        <dbReference type="ARBA" id="ARBA00023136"/>
    </source>
</evidence>
<dbReference type="PANTHER" id="PTHR32024">
    <property type="entry name" value="TRK SYSTEM POTASSIUM UPTAKE PROTEIN TRKG-RELATED"/>
    <property type="match status" value="1"/>
</dbReference>
<dbReference type="Pfam" id="PF02386">
    <property type="entry name" value="TrkH"/>
    <property type="match status" value="1"/>
</dbReference>
<evidence type="ECO:0000256" key="6">
    <source>
        <dbReference type="ARBA" id="ARBA00023065"/>
    </source>
</evidence>
<feature type="transmembrane region" description="Helical" evidence="8">
    <location>
        <begin position="12"/>
        <end position="30"/>
    </location>
</feature>
<evidence type="ECO:0000256" key="1">
    <source>
        <dbReference type="ARBA" id="ARBA00004651"/>
    </source>
</evidence>
<name>A0ABN2KLN0_9MICO</name>
<evidence type="ECO:0000256" key="8">
    <source>
        <dbReference type="SAM" id="Phobius"/>
    </source>
</evidence>
<feature type="transmembrane region" description="Helical" evidence="8">
    <location>
        <begin position="188"/>
        <end position="211"/>
    </location>
</feature>
<keyword evidence="10" id="KW-1185">Reference proteome</keyword>
<evidence type="ECO:0000256" key="5">
    <source>
        <dbReference type="ARBA" id="ARBA00022989"/>
    </source>
</evidence>
<keyword evidence="2" id="KW-0813">Transport</keyword>
<organism evidence="9 10">
    <name type="scientific">Nostocoides vanveenii</name>
    <dbReference type="NCBI Taxonomy" id="330835"/>
    <lineage>
        <taxon>Bacteria</taxon>
        <taxon>Bacillati</taxon>
        <taxon>Actinomycetota</taxon>
        <taxon>Actinomycetes</taxon>
        <taxon>Micrococcales</taxon>
        <taxon>Intrasporangiaceae</taxon>
        <taxon>Nostocoides</taxon>
    </lineage>
</organism>
<keyword evidence="4 8" id="KW-0812">Transmembrane</keyword>
<feature type="transmembrane region" description="Helical" evidence="8">
    <location>
        <begin position="404"/>
        <end position="426"/>
    </location>
</feature>
<feature type="transmembrane region" description="Helical" evidence="8">
    <location>
        <begin position="124"/>
        <end position="148"/>
    </location>
</feature>
<dbReference type="InterPro" id="IPR003445">
    <property type="entry name" value="Cat_transpt"/>
</dbReference>
<evidence type="ECO:0000256" key="4">
    <source>
        <dbReference type="ARBA" id="ARBA00022692"/>
    </source>
</evidence>
<feature type="transmembrane region" description="Helical" evidence="8">
    <location>
        <begin position="73"/>
        <end position="97"/>
    </location>
</feature>
<accession>A0ABN2KLN0</accession>
<protein>
    <submittedName>
        <fullName evidence="9">Potassium transporter TrkG</fullName>
    </submittedName>
</protein>
<evidence type="ECO:0000256" key="2">
    <source>
        <dbReference type="ARBA" id="ARBA00022448"/>
    </source>
</evidence>
<dbReference type="Proteomes" id="UP001501475">
    <property type="component" value="Unassembled WGS sequence"/>
</dbReference>
<dbReference type="PANTHER" id="PTHR32024:SF1">
    <property type="entry name" value="KTR SYSTEM POTASSIUM UPTAKE PROTEIN B"/>
    <property type="match status" value="1"/>
</dbReference>